<dbReference type="InterPro" id="IPR013529">
    <property type="entry name" value="Glyco_hydro_42_N"/>
</dbReference>
<evidence type="ECO:0000256" key="1">
    <source>
        <dbReference type="ARBA" id="ARBA00001412"/>
    </source>
</evidence>
<feature type="binding site" evidence="9">
    <location>
        <position position="115"/>
    </location>
    <ligand>
        <name>Zn(2+)</name>
        <dbReference type="ChEBI" id="CHEBI:29105"/>
    </ligand>
</feature>
<dbReference type="PANTHER" id="PTHR36447">
    <property type="entry name" value="BETA-GALACTOSIDASE GANA"/>
    <property type="match status" value="1"/>
</dbReference>
<dbReference type="Gene3D" id="3.40.50.880">
    <property type="match status" value="1"/>
</dbReference>
<gene>
    <name evidence="13" type="ORF">H7C18_08955</name>
</gene>
<evidence type="ECO:0000256" key="7">
    <source>
        <dbReference type="PIRSR" id="PIRSR001084-1"/>
    </source>
</evidence>
<dbReference type="InterPro" id="IPR013738">
    <property type="entry name" value="Beta_galactosidase_Trimer"/>
</dbReference>
<keyword evidence="4 6" id="KW-0378">Hydrolase</keyword>
<feature type="binding site" evidence="9">
    <location>
        <position position="155"/>
    </location>
    <ligand>
        <name>Zn(2+)</name>
        <dbReference type="ChEBI" id="CHEBI:29105"/>
    </ligand>
</feature>
<dbReference type="Pfam" id="PF08533">
    <property type="entry name" value="Glyco_hydro_42C"/>
    <property type="match status" value="1"/>
</dbReference>
<feature type="binding site" evidence="8">
    <location>
        <position position="111"/>
    </location>
    <ligand>
        <name>substrate</name>
    </ligand>
</feature>
<keyword evidence="9" id="KW-0479">Metal-binding</keyword>
<dbReference type="SUPFAM" id="SSF52317">
    <property type="entry name" value="Class I glutamine amidotransferase-like"/>
    <property type="match status" value="1"/>
</dbReference>
<dbReference type="InterPro" id="IPR017853">
    <property type="entry name" value="GH"/>
</dbReference>
<feature type="domain" description="Beta-galactosidase trimerisation" evidence="11">
    <location>
        <begin position="403"/>
        <end position="608"/>
    </location>
</feature>
<dbReference type="GO" id="GO:0046872">
    <property type="term" value="F:metal ion binding"/>
    <property type="evidence" value="ECO:0007669"/>
    <property type="project" value="UniProtKB-KW"/>
</dbReference>
<dbReference type="EMBL" id="JACJVO010000009">
    <property type="protein sequence ID" value="MBB6731031.1"/>
    <property type="molecule type" value="Genomic_DNA"/>
</dbReference>
<dbReference type="Pfam" id="PF02449">
    <property type="entry name" value="Glyco_hydro_42"/>
    <property type="match status" value="1"/>
</dbReference>
<dbReference type="AlphaFoldDB" id="A0A7X0VUK2"/>
<dbReference type="RefSeq" id="WP_185128679.1">
    <property type="nucleotide sequence ID" value="NZ_JACJVO010000009.1"/>
</dbReference>
<dbReference type="PANTHER" id="PTHR36447:SF1">
    <property type="entry name" value="BETA-GALACTOSIDASE GANA"/>
    <property type="match status" value="1"/>
</dbReference>
<evidence type="ECO:0000259" key="11">
    <source>
        <dbReference type="Pfam" id="PF08532"/>
    </source>
</evidence>
<reference evidence="13 14" key="1">
    <citation type="submission" date="2020-08" db="EMBL/GenBank/DDBJ databases">
        <title>Cohnella phylogeny.</title>
        <authorList>
            <person name="Dunlap C."/>
        </authorList>
    </citation>
    <scope>NUCLEOTIDE SEQUENCE [LARGE SCALE GENOMIC DNA]</scope>
    <source>
        <strain evidence="13 14">CBP 2801</strain>
    </source>
</reference>
<evidence type="ECO:0000256" key="4">
    <source>
        <dbReference type="ARBA" id="ARBA00022801"/>
    </source>
</evidence>
<feature type="binding site" evidence="9">
    <location>
        <position position="157"/>
    </location>
    <ligand>
        <name>Zn(2+)</name>
        <dbReference type="ChEBI" id="CHEBI:29105"/>
    </ligand>
</feature>
<evidence type="ECO:0000313" key="14">
    <source>
        <dbReference type="Proteomes" id="UP000564644"/>
    </source>
</evidence>
<keyword evidence="9" id="KW-0862">Zinc</keyword>
<dbReference type="SUPFAM" id="SSF51445">
    <property type="entry name" value="(Trans)glycosidases"/>
    <property type="match status" value="1"/>
</dbReference>
<sequence>MFNKKVDKILYGGDYNPEQWSKDIWREDMRLFERAGVDIATVNVFSWALNQPDENTYRFDWLDEVMDMLHENGIWACLATSTAAHPAWMATRYPDVLTVDFEGRKKKFGRRHNSCPNSPTYRTYAARMAGKLAERYKDHPALLVWHVNNEYGLRCYCDNCEKAFRVWLKRRYGTLDTLNAAWNARFWGHTFYSWDEIVLPSLLSEHLDPNDVDKTAFQGISLDYDRFMSDSVLDCYLDERRAIRAIIPDAVVTTNFQSNGAYKPLDYFKWAPHLDVAALDCYPTNDMPTSIVAMRHDLMRGLKNGDPYMLMEQSPSQLNWKPYNALKRPGVMRLWSYQAVARGADTILFFQMRRSVGAFEKFHGAMIDHAGHENTRVFRECAELGGELKKLGGKLLGARTESRVGLLFDWENWWAIEHSSGPSAGLKYLNEMQKYYDAFYEQNIPVDLVAADADWSRYSILVAPVLYMVKPGVAEKLERFVEAGGTFVTTFFSGIVNESDLATTGGYPGELRKLLGIWVEEIDSLFPDQRNRIAMKQPFGSLKGDYECGLLCDLLHAEGAEIVAEYGDDFYRGTPVLTRNRFGKGEAWYVASSPDADFLSDLTGSLCALRGIEPLLAPVPGVEVARRAKGDRQFLFVLNHNEADAAVDLGAGERTELLSGRILSGAVTIGPKDVLILESAVGTASE</sequence>
<keyword evidence="5 6" id="KW-0326">Glycosidase</keyword>
<name>A0A7X0VUK2_9BACL</name>
<accession>A0A7X0VUK2</accession>
<evidence type="ECO:0000259" key="12">
    <source>
        <dbReference type="Pfam" id="PF08533"/>
    </source>
</evidence>
<feature type="binding site" evidence="8">
    <location>
        <position position="320"/>
    </location>
    <ligand>
        <name>substrate</name>
    </ligand>
</feature>
<dbReference type="GO" id="GO:0006012">
    <property type="term" value="P:galactose metabolic process"/>
    <property type="evidence" value="ECO:0007669"/>
    <property type="project" value="InterPro"/>
</dbReference>
<dbReference type="InterPro" id="IPR029062">
    <property type="entry name" value="Class_I_gatase-like"/>
</dbReference>
<organism evidence="13 14">
    <name type="scientific">Cohnella zeiphila</name>
    <dbReference type="NCBI Taxonomy" id="2761120"/>
    <lineage>
        <taxon>Bacteria</taxon>
        <taxon>Bacillati</taxon>
        <taxon>Bacillota</taxon>
        <taxon>Bacilli</taxon>
        <taxon>Bacillales</taxon>
        <taxon>Paenibacillaceae</taxon>
        <taxon>Cohnella</taxon>
    </lineage>
</organism>
<feature type="domain" description="Beta-galactosidase C-terminal" evidence="12">
    <location>
        <begin position="621"/>
        <end position="678"/>
    </location>
</feature>
<dbReference type="EC" id="3.2.1.23" evidence="3 6"/>
<dbReference type="InterPro" id="IPR013780">
    <property type="entry name" value="Glyco_hydro_b"/>
</dbReference>
<feature type="binding site" evidence="8">
    <location>
        <position position="149"/>
    </location>
    <ligand>
        <name>substrate</name>
    </ligand>
</feature>
<evidence type="ECO:0000256" key="6">
    <source>
        <dbReference type="PIRNR" id="PIRNR001084"/>
    </source>
</evidence>
<evidence type="ECO:0000256" key="5">
    <source>
        <dbReference type="ARBA" id="ARBA00023295"/>
    </source>
</evidence>
<dbReference type="CDD" id="cd03143">
    <property type="entry name" value="A4_beta-galactosidase_middle_domain"/>
    <property type="match status" value="1"/>
</dbReference>
<evidence type="ECO:0000256" key="9">
    <source>
        <dbReference type="PIRSR" id="PIRSR001084-3"/>
    </source>
</evidence>
<comment type="caution">
    <text evidence="13">The sequence shown here is derived from an EMBL/GenBank/DDBJ whole genome shotgun (WGS) entry which is preliminary data.</text>
</comment>
<comment type="similarity">
    <text evidence="2 6">Belongs to the glycosyl hydrolase 42 family.</text>
</comment>
<feature type="domain" description="Glycoside hydrolase family 42 N-terminal" evidence="10">
    <location>
        <begin position="14"/>
        <end position="391"/>
    </location>
</feature>
<dbReference type="PIRSF" id="PIRSF001084">
    <property type="entry name" value="B-galactosidase"/>
    <property type="match status" value="1"/>
</dbReference>
<dbReference type="GO" id="GO:0004565">
    <property type="term" value="F:beta-galactosidase activity"/>
    <property type="evidence" value="ECO:0007669"/>
    <property type="project" value="UniProtKB-EC"/>
</dbReference>
<feature type="binding site" evidence="9">
    <location>
        <position position="160"/>
    </location>
    <ligand>
        <name>Zn(2+)</name>
        <dbReference type="ChEBI" id="CHEBI:29105"/>
    </ligand>
</feature>
<proteinExistence type="inferred from homology"/>
<dbReference type="Pfam" id="PF08532">
    <property type="entry name" value="Glyco_hydro_42M"/>
    <property type="match status" value="1"/>
</dbReference>
<dbReference type="InterPro" id="IPR013739">
    <property type="entry name" value="Beta_galactosidase_C"/>
</dbReference>
<evidence type="ECO:0000256" key="8">
    <source>
        <dbReference type="PIRSR" id="PIRSR001084-2"/>
    </source>
</evidence>
<evidence type="ECO:0000256" key="2">
    <source>
        <dbReference type="ARBA" id="ARBA00005940"/>
    </source>
</evidence>
<dbReference type="Gene3D" id="3.20.20.80">
    <property type="entry name" value="Glycosidases"/>
    <property type="match status" value="1"/>
</dbReference>
<dbReference type="InterPro" id="IPR003476">
    <property type="entry name" value="Glyco_hydro_42"/>
</dbReference>
<feature type="active site" description="Nucleophile" evidence="7">
    <location>
        <position position="312"/>
    </location>
</feature>
<evidence type="ECO:0000313" key="13">
    <source>
        <dbReference type="EMBL" id="MBB6731031.1"/>
    </source>
</evidence>
<dbReference type="Proteomes" id="UP000564644">
    <property type="component" value="Unassembled WGS sequence"/>
</dbReference>
<protein>
    <recommendedName>
        <fullName evidence="3 6">Beta-galactosidase</fullName>
        <shortName evidence="6">Beta-gal</shortName>
        <ecNumber evidence="3 6">3.2.1.23</ecNumber>
    </recommendedName>
</protein>
<evidence type="ECO:0000259" key="10">
    <source>
        <dbReference type="Pfam" id="PF02449"/>
    </source>
</evidence>
<feature type="active site" description="Proton donor" evidence="7">
    <location>
        <position position="150"/>
    </location>
</feature>
<keyword evidence="14" id="KW-1185">Reference proteome</keyword>
<dbReference type="Gene3D" id="2.60.40.1180">
    <property type="entry name" value="Golgi alpha-mannosidase II"/>
    <property type="match status" value="1"/>
</dbReference>
<dbReference type="GO" id="GO:0009341">
    <property type="term" value="C:beta-galactosidase complex"/>
    <property type="evidence" value="ECO:0007669"/>
    <property type="project" value="InterPro"/>
</dbReference>
<evidence type="ECO:0000256" key="3">
    <source>
        <dbReference type="ARBA" id="ARBA00012756"/>
    </source>
</evidence>
<comment type="catalytic activity">
    <reaction evidence="1 6">
        <text>Hydrolysis of terminal non-reducing beta-D-galactose residues in beta-D-galactosides.</text>
        <dbReference type="EC" id="3.2.1.23"/>
    </reaction>
</comment>